<keyword evidence="3" id="KW-0812">Transmembrane</keyword>
<reference evidence="4 5" key="2">
    <citation type="submission" date="2016-08" db="EMBL/GenBank/DDBJ databases">
        <title>Orenia metallireducens sp. nov. strain Z6, a Novel Metal-reducing Firmicute from the Deep Subsurface.</title>
        <authorList>
            <person name="Maxim B.I."/>
            <person name="Kenneth K."/>
            <person name="Flynn T.M."/>
            <person name="Oloughlin E.J."/>
            <person name="Locke R.A."/>
            <person name="Weber J.R."/>
            <person name="Egan S.M."/>
            <person name="Mackie R.I."/>
            <person name="Cann I.K."/>
        </authorList>
    </citation>
    <scope>NUCLEOTIDE SEQUENCE [LARGE SCALE GENOMIC DNA]</scope>
    <source>
        <strain evidence="4 5">Z6</strain>
    </source>
</reference>
<evidence type="ECO:0000256" key="2">
    <source>
        <dbReference type="ARBA" id="ARBA00023136"/>
    </source>
</evidence>
<evidence type="ECO:0000256" key="1">
    <source>
        <dbReference type="ARBA" id="ARBA00005278"/>
    </source>
</evidence>
<dbReference type="GO" id="GO:0009847">
    <property type="term" value="P:spore germination"/>
    <property type="evidence" value="ECO:0007669"/>
    <property type="project" value="InterPro"/>
</dbReference>
<name>A0A1C0ACR5_9FIRM</name>
<dbReference type="InterPro" id="IPR004995">
    <property type="entry name" value="Spore_Ger"/>
</dbReference>
<dbReference type="AlphaFoldDB" id="A0A1C0ACR5"/>
<feature type="transmembrane region" description="Helical" evidence="3">
    <location>
        <begin position="315"/>
        <end position="334"/>
    </location>
</feature>
<accession>A0A1C0ACR5</accession>
<dbReference type="RefSeq" id="WP_068714480.1">
    <property type="nucleotide sequence ID" value="NZ_LWDV01000005.1"/>
</dbReference>
<dbReference type="GO" id="GO:0016020">
    <property type="term" value="C:membrane"/>
    <property type="evidence" value="ECO:0007669"/>
    <property type="project" value="InterPro"/>
</dbReference>
<sequence>MFWDKVVGKKKIRNIEEDKKEIDKVELKESVKRNEEIIKDLIGESSDVIFRKFNLAKDEKNPAMLIYIDGLTNTDILNLHIIKPLLSDLKKEDLTKNNIEDQVELITESIVTTHEIKLEKKMDKLITAVLSGDSILLIEGFNQGFIIASKGWDARSISEPTTESVIRGPRDGFTENLRTNTSHIRRRLRDAGLRVKGVAVGERSKTDIAILYIEGIVNPHIVDEIMNRIKSIKVDGILESGYIEQFIEDSPFSPFPQLQHTERPDKAVGNLLEGRVVIVVDGTPFVLIAPAVFEQFYHSPEDYYSRTVIVSLLRVVRVIGLMISLALPALYIALTSFHFEMLPTVFALSIAGGRAQVPLPAYLEAFLMEGIIEILREASVHLPNVIGSTIGIVGGLILGTAAVDAGLVSPAMVIIVALTTIGSFTAPTYSVSNAIRILRFILMILASSFGLYGLVVGLIATSIHMASLKSFGISYLTPYAPSRLEDLKDSIIRFPLWKMNFRPTLMRTKNSKKEENKEEGDKN</sequence>
<comment type="similarity">
    <text evidence="1">Belongs to the GerABKA family.</text>
</comment>
<feature type="transmembrane region" description="Helical" evidence="3">
    <location>
        <begin position="410"/>
        <end position="431"/>
    </location>
</feature>
<organism evidence="4 5">
    <name type="scientific">Orenia metallireducens</name>
    <dbReference type="NCBI Taxonomy" id="1413210"/>
    <lineage>
        <taxon>Bacteria</taxon>
        <taxon>Bacillati</taxon>
        <taxon>Bacillota</taxon>
        <taxon>Clostridia</taxon>
        <taxon>Halanaerobiales</taxon>
        <taxon>Halobacteroidaceae</taxon>
        <taxon>Orenia</taxon>
    </lineage>
</organism>
<dbReference type="PANTHER" id="PTHR22550">
    <property type="entry name" value="SPORE GERMINATION PROTEIN"/>
    <property type="match status" value="1"/>
</dbReference>
<feature type="transmembrane region" description="Helical" evidence="3">
    <location>
        <begin position="437"/>
        <end position="460"/>
    </location>
</feature>
<evidence type="ECO:0000313" key="5">
    <source>
        <dbReference type="Proteomes" id="UP000093514"/>
    </source>
</evidence>
<reference evidence="5" key="1">
    <citation type="submission" date="2016-07" db="EMBL/GenBank/DDBJ databases">
        <authorList>
            <person name="Florea S."/>
            <person name="Webb J.S."/>
            <person name="Jaromczyk J."/>
            <person name="Schardl C.L."/>
        </authorList>
    </citation>
    <scope>NUCLEOTIDE SEQUENCE [LARGE SCALE GENOMIC DNA]</scope>
    <source>
        <strain evidence="5">Z6</strain>
    </source>
</reference>
<dbReference type="Proteomes" id="UP000093514">
    <property type="component" value="Unassembled WGS sequence"/>
</dbReference>
<keyword evidence="2 3" id="KW-0472">Membrane</keyword>
<gene>
    <name evidence="4" type="ORF">U472_00645</name>
</gene>
<evidence type="ECO:0000256" key="3">
    <source>
        <dbReference type="SAM" id="Phobius"/>
    </source>
</evidence>
<evidence type="ECO:0000313" key="4">
    <source>
        <dbReference type="EMBL" id="OCL28428.1"/>
    </source>
</evidence>
<dbReference type="OrthoDB" id="1726708at2"/>
<keyword evidence="3" id="KW-1133">Transmembrane helix</keyword>
<dbReference type="Pfam" id="PF03323">
    <property type="entry name" value="GerA"/>
    <property type="match status" value="1"/>
</dbReference>
<feature type="transmembrane region" description="Helical" evidence="3">
    <location>
        <begin position="385"/>
        <end position="403"/>
    </location>
</feature>
<dbReference type="InterPro" id="IPR050768">
    <property type="entry name" value="UPF0353/GerABKA_families"/>
</dbReference>
<keyword evidence="5" id="KW-1185">Reference proteome</keyword>
<protein>
    <submittedName>
        <fullName evidence="4">Spore gernimation protein</fullName>
    </submittedName>
</protein>
<dbReference type="EMBL" id="LWDV01000005">
    <property type="protein sequence ID" value="OCL28428.1"/>
    <property type="molecule type" value="Genomic_DNA"/>
</dbReference>
<dbReference type="PANTHER" id="PTHR22550:SF5">
    <property type="entry name" value="LEUCINE ZIPPER PROTEIN 4"/>
    <property type="match status" value="1"/>
</dbReference>
<dbReference type="PIRSF" id="PIRSF005690">
    <property type="entry name" value="GerBA"/>
    <property type="match status" value="1"/>
</dbReference>
<comment type="caution">
    <text evidence="4">The sequence shown here is derived from an EMBL/GenBank/DDBJ whole genome shotgun (WGS) entry which is preliminary data.</text>
</comment>
<proteinExistence type="inferred from homology"/>